<comment type="caution">
    <text evidence="2">The sequence shown here is derived from an EMBL/GenBank/DDBJ whole genome shotgun (WGS) entry which is preliminary data.</text>
</comment>
<keyword evidence="3" id="KW-1185">Reference proteome</keyword>
<evidence type="ECO:0000256" key="1">
    <source>
        <dbReference type="SAM" id="Phobius"/>
    </source>
</evidence>
<dbReference type="EMBL" id="BAABJZ010000020">
    <property type="protein sequence ID" value="GAA4881497.1"/>
    <property type="molecule type" value="Genomic_DNA"/>
</dbReference>
<sequence>MTSWLKKHAIFIVLIGLWIITLSRTYPGTFDNVQQATHMGFYLELTALCLIILLYLIFQGPIRYQHATHRARLKDTFLHRQIAPVLAPCGGTILYQPADCRHVEQQQALAQLKQAAALCHLDIVINLVASPKPYLALQQQSQQMVELTVTEATVKRHGWATLVPRIAQLLVVRDFDSSNVIAKPNEPTPSRYIFNLGPVTALWLALTGKWVIRRRLKKLSAHFGSPTCRNLTKLNTQLNAFLTKENGHWQE</sequence>
<dbReference type="Proteomes" id="UP001499988">
    <property type="component" value="Unassembled WGS sequence"/>
</dbReference>
<evidence type="ECO:0000313" key="3">
    <source>
        <dbReference type="Proteomes" id="UP001499988"/>
    </source>
</evidence>
<protein>
    <submittedName>
        <fullName evidence="2">Uncharacterized protein</fullName>
    </submittedName>
</protein>
<proteinExistence type="predicted"/>
<gene>
    <name evidence="2" type="ORF">GCM10023333_14570</name>
</gene>
<organism evidence="2 3">
    <name type="scientific">Ferrimonas pelagia</name>
    <dbReference type="NCBI Taxonomy" id="1177826"/>
    <lineage>
        <taxon>Bacteria</taxon>
        <taxon>Pseudomonadati</taxon>
        <taxon>Pseudomonadota</taxon>
        <taxon>Gammaproteobacteria</taxon>
        <taxon>Alteromonadales</taxon>
        <taxon>Ferrimonadaceae</taxon>
        <taxon>Ferrimonas</taxon>
    </lineage>
</organism>
<accession>A0ABP9EL47</accession>
<keyword evidence="1" id="KW-0472">Membrane</keyword>
<keyword evidence="1" id="KW-1133">Transmembrane helix</keyword>
<keyword evidence="1" id="KW-0812">Transmembrane</keyword>
<name>A0ABP9EL47_9GAMM</name>
<feature type="transmembrane region" description="Helical" evidence="1">
    <location>
        <begin position="41"/>
        <end position="58"/>
    </location>
</feature>
<reference evidence="3" key="1">
    <citation type="journal article" date="2019" name="Int. J. Syst. Evol. Microbiol.">
        <title>The Global Catalogue of Microorganisms (GCM) 10K type strain sequencing project: providing services to taxonomists for standard genome sequencing and annotation.</title>
        <authorList>
            <consortium name="The Broad Institute Genomics Platform"/>
            <consortium name="The Broad Institute Genome Sequencing Center for Infectious Disease"/>
            <person name="Wu L."/>
            <person name="Ma J."/>
        </authorList>
    </citation>
    <scope>NUCLEOTIDE SEQUENCE [LARGE SCALE GENOMIC DNA]</scope>
    <source>
        <strain evidence="3">JCM 18401</strain>
    </source>
</reference>
<evidence type="ECO:0000313" key="2">
    <source>
        <dbReference type="EMBL" id="GAA4881497.1"/>
    </source>
</evidence>